<dbReference type="AlphaFoldDB" id="A0A4C1V4A2"/>
<dbReference type="Proteomes" id="UP000299102">
    <property type="component" value="Unassembled WGS sequence"/>
</dbReference>
<sequence length="117" mass="13856">MRLWEAQVLSGNDYHFTTLYLFNIAYAQYAEELKLMSEQLSNRFSDYKNMEDCFKLFTTSTKSNVQYPPTHLQMELTKIQENSLLTSKFEDVKFTSSNLDFVRFLQKIPRKRPFSAA</sequence>
<protein>
    <recommendedName>
        <fullName evidence="3">General transcription factor II-I repeat domain-containing protein 2</fullName>
    </recommendedName>
</protein>
<gene>
    <name evidence="1" type="ORF">EVAR_18582_1</name>
</gene>
<dbReference type="OrthoDB" id="7457311at2759"/>
<keyword evidence="2" id="KW-1185">Reference proteome</keyword>
<name>A0A4C1V4A2_EUMVA</name>
<comment type="caution">
    <text evidence="1">The sequence shown here is derived from an EMBL/GenBank/DDBJ whole genome shotgun (WGS) entry which is preliminary data.</text>
</comment>
<evidence type="ECO:0000313" key="2">
    <source>
        <dbReference type="Proteomes" id="UP000299102"/>
    </source>
</evidence>
<proteinExistence type="predicted"/>
<dbReference type="EMBL" id="BGZK01000269">
    <property type="protein sequence ID" value="GBP33102.1"/>
    <property type="molecule type" value="Genomic_DNA"/>
</dbReference>
<accession>A0A4C1V4A2</accession>
<evidence type="ECO:0000313" key="1">
    <source>
        <dbReference type="EMBL" id="GBP33102.1"/>
    </source>
</evidence>
<reference evidence="1 2" key="1">
    <citation type="journal article" date="2019" name="Commun. Biol.">
        <title>The bagworm genome reveals a unique fibroin gene that provides high tensile strength.</title>
        <authorList>
            <person name="Kono N."/>
            <person name="Nakamura H."/>
            <person name="Ohtoshi R."/>
            <person name="Tomita M."/>
            <person name="Numata K."/>
            <person name="Arakawa K."/>
        </authorList>
    </citation>
    <scope>NUCLEOTIDE SEQUENCE [LARGE SCALE GENOMIC DNA]</scope>
</reference>
<evidence type="ECO:0008006" key="3">
    <source>
        <dbReference type="Google" id="ProtNLM"/>
    </source>
</evidence>
<organism evidence="1 2">
    <name type="scientific">Eumeta variegata</name>
    <name type="common">Bagworm moth</name>
    <name type="synonym">Eumeta japonica</name>
    <dbReference type="NCBI Taxonomy" id="151549"/>
    <lineage>
        <taxon>Eukaryota</taxon>
        <taxon>Metazoa</taxon>
        <taxon>Ecdysozoa</taxon>
        <taxon>Arthropoda</taxon>
        <taxon>Hexapoda</taxon>
        <taxon>Insecta</taxon>
        <taxon>Pterygota</taxon>
        <taxon>Neoptera</taxon>
        <taxon>Endopterygota</taxon>
        <taxon>Lepidoptera</taxon>
        <taxon>Glossata</taxon>
        <taxon>Ditrysia</taxon>
        <taxon>Tineoidea</taxon>
        <taxon>Psychidae</taxon>
        <taxon>Oiketicinae</taxon>
        <taxon>Eumeta</taxon>
    </lineage>
</organism>